<name>A0A7W8MAS7_9BURK</name>
<sequence length="249" mass="27451">MAKAVDIGSRSFRTQSSALEHYKAVLHRYQDGQRVSDQGDHADLVALIERYDPVLDAVGEPTKGDGQIAHFERRLNTGTGWSSSGFWVVRQDGTATDFSYIDAVKGKPKGRSQDFYGACRQAVALDLIQAKKQAFAQYGDDQGRVECELTCVMVTIDDAHLDHAWPNFSHLVSGFRAARGWSRDIPDGVVSAPADGQMTATFIDSAVADAFRTYHHDQAMLRILSRTANLQTASQARRPRVARPVRVGL</sequence>
<evidence type="ECO:0000313" key="1">
    <source>
        <dbReference type="EMBL" id="MBB5273640.1"/>
    </source>
</evidence>
<dbReference type="Proteomes" id="UP000532440">
    <property type="component" value="Unassembled WGS sequence"/>
</dbReference>
<comment type="caution">
    <text evidence="1">The sequence shown here is derived from an EMBL/GenBank/DDBJ whole genome shotgun (WGS) entry which is preliminary data.</text>
</comment>
<organism evidence="1 2">
    <name type="scientific">Quisquiliibacterium transsilvanicum</name>
    <dbReference type="NCBI Taxonomy" id="1549638"/>
    <lineage>
        <taxon>Bacteria</taxon>
        <taxon>Pseudomonadati</taxon>
        <taxon>Pseudomonadota</taxon>
        <taxon>Betaproteobacteria</taxon>
        <taxon>Burkholderiales</taxon>
        <taxon>Burkholderiaceae</taxon>
        <taxon>Quisquiliibacterium</taxon>
    </lineage>
</organism>
<evidence type="ECO:0000313" key="2">
    <source>
        <dbReference type="Proteomes" id="UP000532440"/>
    </source>
</evidence>
<dbReference type="AlphaFoldDB" id="A0A7W8MAS7"/>
<reference evidence="1 2" key="1">
    <citation type="submission" date="2020-08" db="EMBL/GenBank/DDBJ databases">
        <title>Genomic Encyclopedia of Type Strains, Phase IV (KMG-IV): sequencing the most valuable type-strain genomes for metagenomic binning, comparative biology and taxonomic classification.</title>
        <authorList>
            <person name="Goeker M."/>
        </authorList>
    </citation>
    <scope>NUCLEOTIDE SEQUENCE [LARGE SCALE GENOMIC DNA]</scope>
    <source>
        <strain evidence="1 2">DSM 29781</strain>
    </source>
</reference>
<protein>
    <recommendedName>
        <fullName evidence="3">DUF3223 domain-containing protein</fullName>
    </recommendedName>
</protein>
<proteinExistence type="predicted"/>
<dbReference type="Pfam" id="PF11523">
    <property type="entry name" value="DUF3223"/>
    <property type="match status" value="1"/>
</dbReference>
<accession>A0A7W8MAS7</accession>
<dbReference type="Gene3D" id="3.10.450.40">
    <property type="match status" value="1"/>
</dbReference>
<gene>
    <name evidence="1" type="ORF">HNQ70_003670</name>
</gene>
<evidence type="ECO:0008006" key="3">
    <source>
        <dbReference type="Google" id="ProtNLM"/>
    </source>
</evidence>
<dbReference type="EMBL" id="JACHGB010000007">
    <property type="protein sequence ID" value="MBB5273640.1"/>
    <property type="molecule type" value="Genomic_DNA"/>
</dbReference>
<dbReference type="RefSeq" id="WP_183970449.1">
    <property type="nucleotide sequence ID" value="NZ_BAABEW010000020.1"/>
</dbReference>
<keyword evidence="2" id="KW-1185">Reference proteome</keyword>